<dbReference type="PROSITE" id="PS51767">
    <property type="entry name" value="PEPTIDASE_A1"/>
    <property type="match status" value="1"/>
</dbReference>
<dbReference type="PANTHER" id="PTHR47966:SF51">
    <property type="entry name" value="BETA-SITE APP-CLEAVING ENZYME, ISOFORM A-RELATED"/>
    <property type="match status" value="1"/>
</dbReference>
<accession>A0A0A9ZB24</accession>
<evidence type="ECO:0000256" key="4">
    <source>
        <dbReference type="ARBA" id="ARBA00022801"/>
    </source>
</evidence>
<reference evidence="8" key="1">
    <citation type="journal article" date="2014" name="PLoS ONE">
        <title>Transcriptome-Based Identification of ABC Transporters in the Western Tarnished Plant Bug Lygus hesperus.</title>
        <authorList>
            <person name="Hull J.J."/>
            <person name="Chaney K."/>
            <person name="Geib S.M."/>
            <person name="Fabrick J.A."/>
            <person name="Brent C.S."/>
            <person name="Walsh D."/>
            <person name="Lavine L.C."/>
        </authorList>
    </citation>
    <scope>NUCLEOTIDE SEQUENCE</scope>
</reference>
<protein>
    <submittedName>
        <fullName evidence="8">Lysosomal aspartic protease</fullName>
    </submittedName>
</protein>
<reference evidence="8" key="2">
    <citation type="submission" date="2014-07" db="EMBL/GenBank/DDBJ databases">
        <authorList>
            <person name="Hull J."/>
        </authorList>
    </citation>
    <scope>NUCLEOTIDE SEQUENCE</scope>
</reference>
<dbReference type="Gene3D" id="2.60.40.1960">
    <property type="match status" value="1"/>
</dbReference>
<feature type="domain" description="Peptidase A1" evidence="7">
    <location>
        <begin position="73"/>
        <end position="388"/>
    </location>
</feature>
<dbReference type="GO" id="GO:0004190">
    <property type="term" value="F:aspartic-type endopeptidase activity"/>
    <property type="evidence" value="ECO:0007669"/>
    <property type="project" value="UniProtKB-KW"/>
</dbReference>
<feature type="signal peptide" evidence="6">
    <location>
        <begin position="1"/>
        <end position="20"/>
    </location>
</feature>
<dbReference type="InterPro" id="IPR033121">
    <property type="entry name" value="PEPTIDASE_A1"/>
</dbReference>
<reference evidence="9" key="3">
    <citation type="submission" date="2014-09" db="EMBL/GenBank/DDBJ databases">
        <authorList>
            <person name="Magalhaes I.L.F."/>
            <person name="Oliveira U."/>
            <person name="Santos F.R."/>
            <person name="Vidigal T.H.D.A."/>
            <person name="Brescovit A.D."/>
            <person name="Santos A.J."/>
        </authorList>
    </citation>
    <scope>NUCLEOTIDE SEQUENCE</scope>
</reference>
<dbReference type="PRINTS" id="PR00792">
    <property type="entry name" value="PEPSIN"/>
</dbReference>
<dbReference type="GO" id="GO:0005764">
    <property type="term" value="C:lysosome"/>
    <property type="evidence" value="ECO:0007669"/>
    <property type="project" value="TreeGrafter"/>
</dbReference>
<gene>
    <name evidence="8" type="ORF">CM83_35639</name>
</gene>
<feature type="disulfide bond" evidence="5">
    <location>
        <begin position="104"/>
        <end position="111"/>
    </location>
</feature>
<evidence type="ECO:0000313" key="8">
    <source>
        <dbReference type="EMBL" id="JAG41086.1"/>
    </source>
</evidence>
<keyword evidence="3" id="KW-0064">Aspartyl protease</keyword>
<feature type="chain" id="PRO_5015034127" evidence="6">
    <location>
        <begin position="21"/>
        <end position="391"/>
    </location>
</feature>
<dbReference type="EMBL" id="GBRD01015239">
    <property type="protein sequence ID" value="JAG50587.1"/>
    <property type="molecule type" value="Transcribed_RNA"/>
</dbReference>
<keyword evidence="5" id="KW-1015">Disulfide bond</keyword>
<evidence type="ECO:0000256" key="1">
    <source>
        <dbReference type="ARBA" id="ARBA00007447"/>
    </source>
</evidence>
<proteinExistence type="inferred from homology"/>
<comment type="similarity">
    <text evidence="1">Belongs to the peptidase A1 family.</text>
</comment>
<dbReference type="EMBL" id="GBHO01002518">
    <property type="protein sequence ID" value="JAG41086.1"/>
    <property type="molecule type" value="Transcribed_RNA"/>
</dbReference>
<dbReference type="InterPro" id="IPR001461">
    <property type="entry name" value="Aspartic_peptidase_A1"/>
</dbReference>
<dbReference type="SUPFAM" id="SSF50630">
    <property type="entry name" value="Acid proteases"/>
    <property type="match status" value="1"/>
</dbReference>
<organism evidence="8">
    <name type="scientific">Lygus hesperus</name>
    <name type="common">Western plant bug</name>
    <dbReference type="NCBI Taxonomy" id="30085"/>
    <lineage>
        <taxon>Eukaryota</taxon>
        <taxon>Metazoa</taxon>
        <taxon>Ecdysozoa</taxon>
        <taxon>Arthropoda</taxon>
        <taxon>Hexapoda</taxon>
        <taxon>Insecta</taxon>
        <taxon>Pterygota</taxon>
        <taxon>Neoptera</taxon>
        <taxon>Paraneoptera</taxon>
        <taxon>Hemiptera</taxon>
        <taxon>Heteroptera</taxon>
        <taxon>Panheteroptera</taxon>
        <taxon>Cimicomorpha</taxon>
        <taxon>Miridae</taxon>
        <taxon>Mirini</taxon>
        <taxon>Lygus</taxon>
    </lineage>
</organism>
<evidence type="ECO:0000256" key="5">
    <source>
        <dbReference type="PIRSR" id="PIRSR601461-2"/>
    </source>
</evidence>
<dbReference type="GO" id="GO:0006508">
    <property type="term" value="P:proteolysis"/>
    <property type="evidence" value="ECO:0007669"/>
    <property type="project" value="UniProtKB-KW"/>
</dbReference>
<name>A0A0A9ZB24_LYGHE</name>
<dbReference type="PANTHER" id="PTHR47966">
    <property type="entry name" value="BETA-SITE APP-CLEAVING ENZYME, ISOFORM A-RELATED"/>
    <property type="match status" value="1"/>
</dbReference>
<dbReference type="Gene3D" id="2.40.70.10">
    <property type="entry name" value="Acid Proteases"/>
    <property type="match status" value="2"/>
</dbReference>
<feature type="disulfide bond" evidence="5">
    <location>
        <begin position="311"/>
        <end position="349"/>
    </location>
</feature>
<keyword evidence="6" id="KW-0732">Signal</keyword>
<keyword evidence="4" id="KW-0378">Hydrolase</keyword>
<sequence length="391" mass="43821">MTFFSSFIICAVFACCYVSADKILSIPLKMKDSPLTAMLKQSVHPNVITAILKAEAKGHFPLPLKYNYMRNEYFTEIHLGQPGQKFIVSFDTTWLDSWVPSSSCSFSSVQCMIRNQYNENKSRTSIKTPYNFHVTLGNSDLAGNIFNDLLNINGVNVTSQSFAAVSEIPWLFVYSSFDGIFGMGLDHYDKIVPVMWNLKKQKIIDQLVFSFHFKGDEGSMVLGGVDSAHYEGNFTYFNVVNSDPPQWMVRVDDMTLTRSKNETIKVCKSGCNAVMSTGGSQIYGPSKDIAAINSFIKAKDLPIGGLYYVSCSEVPKLPNITISLGNTPFVLEGHDYIQKVKMTWFKHLCISAFTSNYDDNDDSWYVGGAFMSRYYTTFDMLNGKIGFATAK</sequence>
<evidence type="ECO:0000256" key="6">
    <source>
        <dbReference type="SAM" id="SignalP"/>
    </source>
</evidence>
<evidence type="ECO:0000259" key="7">
    <source>
        <dbReference type="PROSITE" id="PS51767"/>
    </source>
</evidence>
<dbReference type="InterPro" id="IPR021109">
    <property type="entry name" value="Peptidase_aspartic_dom_sf"/>
</dbReference>
<evidence type="ECO:0000313" key="9">
    <source>
        <dbReference type="EMBL" id="JAG50587.1"/>
    </source>
</evidence>
<evidence type="ECO:0000256" key="2">
    <source>
        <dbReference type="ARBA" id="ARBA00022670"/>
    </source>
</evidence>
<dbReference type="Pfam" id="PF00026">
    <property type="entry name" value="Asp"/>
    <property type="match status" value="1"/>
</dbReference>
<evidence type="ECO:0000256" key="3">
    <source>
        <dbReference type="ARBA" id="ARBA00022750"/>
    </source>
</evidence>
<dbReference type="FunFam" id="2.40.70.10:FF:000115">
    <property type="entry name" value="Lysosomal aspartic protease"/>
    <property type="match status" value="1"/>
</dbReference>
<dbReference type="AlphaFoldDB" id="A0A0A9ZB24"/>
<keyword evidence="2 8" id="KW-0645">Protease</keyword>